<evidence type="ECO:0000313" key="3">
    <source>
        <dbReference type="Proteomes" id="UP001228376"/>
    </source>
</evidence>
<organism evidence="2 3">
    <name type="scientific">Tigheibacillus jepli</name>
    <dbReference type="NCBI Taxonomy" id="3035914"/>
    <lineage>
        <taxon>Bacteria</taxon>
        <taxon>Bacillati</taxon>
        <taxon>Bacillota</taxon>
        <taxon>Bacilli</taxon>
        <taxon>Bacillales</taxon>
        <taxon>Bacillaceae</taxon>
        <taxon>Tigheibacillus</taxon>
    </lineage>
</organism>
<dbReference type="InterPro" id="IPR006311">
    <property type="entry name" value="TAT_signal"/>
</dbReference>
<dbReference type="RefSeq" id="WP_306066215.1">
    <property type="nucleotide sequence ID" value="NZ_JAROCA020000001.1"/>
</dbReference>
<keyword evidence="1" id="KW-0472">Membrane</keyword>
<evidence type="ECO:0000313" key="2">
    <source>
        <dbReference type="EMBL" id="MDY0406067.1"/>
    </source>
</evidence>
<gene>
    <name evidence="2" type="ORF">P5G51_012305</name>
</gene>
<dbReference type="NCBIfam" id="TIGR01409">
    <property type="entry name" value="TAT_signal_seq"/>
    <property type="match status" value="1"/>
</dbReference>
<dbReference type="Pfam" id="PF13618">
    <property type="entry name" value="Gluconate_2-dh3"/>
    <property type="match status" value="1"/>
</dbReference>
<evidence type="ECO:0000256" key="1">
    <source>
        <dbReference type="SAM" id="Phobius"/>
    </source>
</evidence>
<accession>A0ABU5CI93</accession>
<keyword evidence="3" id="KW-1185">Reference proteome</keyword>
<dbReference type="EC" id="1.-.-.-" evidence="2"/>
<dbReference type="GO" id="GO:0016491">
    <property type="term" value="F:oxidoreductase activity"/>
    <property type="evidence" value="ECO:0007669"/>
    <property type="project" value="UniProtKB-KW"/>
</dbReference>
<reference evidence="2 3" key="1">
    <citation type="submission" date="2023-10" db="EMBL/GenBank/DDBJ databases">
        <title>179-bfca-hs.</title>
        <authorList>
            <person name="Miliotis G."/>
            <person name="Sengupta P."/>
            <person name="Hameed A."/>
            <person name="Chuvochina M."/>
            <person name="Mcdonagh F."/>
            <person name="Simpson A.C."/>
            <person name="Singh N.K."/>
            <person name="Rekha P.D."/>
            <person name="Raman K."/>
            <person name="Hugenholtz P."/>
            <person name="Venkateswaran K."/>
        </authorList>
    </citation>
    <scope>NUCLEOTIDE SEQUENCE [LARGE SCALE GENOMIC DNA]</scope>
    <source>
        <strain evidence="2 3">179-BFC-A-HS</strain>
    </source>
</reference>
<name>A0ABU5CI93_9BACI</name>
<dbReference type="InterPro" id="IPR019546">
    <property type="entry name" value="TAT_signal_bac_arc"/>
</dbReference>
<keyword evidence="1" id="KW-1133">Transmembrane helix</keyword>
<keyword evidence="2" id="KW-0560">Oxidoreductase</keyword>
<dbReference type="EMBL" id="JAROCA020000001">
    <property type="protein sequence ID" value="MDY0406067.1"/>
    <property type="molecule type" value="Genomic_DNA"/>
</dbReference>
<sequence length="251" mass="28702">MKQLANDNEKTFEEERLSRRRFLKNSGIAVGGLAVGGVVGSVIPWRTKDHPAEQVKHKNQKNPNQALMFLSKDEFATTQAAVERIFPKDDNGPGAADLGVAYFIDHQLAGSYGFNARDYMEPPFFHGEKEQGYQGRLKRREIYRIGLRELQNYSQQKYKKKFTDLDAKQQDQVLSDFEQDKANISTISASGFFAMLRSITLEGLYSDPLYGGNINMDGWRMRNYPGDQMKYVDIIEKGFQKIEPQSLNDHM</sequence>
<proteinExistence type="predicted"/>
<comment type="caution">
    <text evidence="2">The sequence shown here is derived from an EMBL/GenBank/DDBJ whole genome shotgun (WGS) entry which is preliminary data.</text>
</comment>
<keyword evidence="1" id="KW-0812">Transmembrane</keyword>
<feature type="transmembrane region" description="Helical" evidence="1">
    <location>
        <begin position="26"/>
        <end position="45"/>
    </location>
</feature>
<dbReference type="InterPro" id="IPR027056">
    <property type="entry name" value="Gluconate_2DH_su3"/>
</dbReference>
<dbReference type="PROSITE" id="PS51318">
    <property type="entry name" value="TAT"/>
    <property type="match status" value="1"/>
</dbReference>
<dbReference type="Proteomes" id="UP001228376">
    <property type="component" value="Unassembled WGS sequence"/>
</dbReference>
<protein>
    <submittedName>
        <fullName evidence="2">Gluconate 2-dehydrogenase subunit 3 family protein</fullName>
        <ecNumber evidence="2">1.-.-.-</ecNumber>
    </submittedName>
</protein>